<dbReference type="Pfam" id="PF08246">
    <property type="entry name" value="Inhibitor_I29"/>
    <property type="match status" value="1"/>
</dbReference>
<keyword evidence="4" id="KW-0378">Hydrolase</keyword>
<keyword evidence="2" id="KW-0645">Protease</keyword>
<dbReference type="GO" id="GO:0008234">
    <property type="term" value="F:cysteine-type peptidase activity"/>
    <property type="evidence" value="ECO:0007669"/>
    <property type="project" value="UniProtKB-KW"/>
</dbReference>
<dbReference type="InterPro" id="IPR025661">
    <property type="entry name" value="Pept_asp_AS"/>
</dbReference>
<dbReference type="InterPro" id="IPR013128">
    <property type="entry name" value="Peptidase_C1A"/>
</dbReference>
<dbReference type="FunFam" id="3.90.70.10:FF:000023">
    <property type="entry name" value="Senescence-specific cysteine protease SAG39"/>
    <property type="match status" value="1"/>
</dbReference>
<dbReference type="PROSITE" id="PS00640">
    <property type="entry name" value="THIOL_PROTEASE_ASN"/>
    <property type="match status" value="1"/>
</dbReference>
<evidence type="ECO:0000313" key="12">
    <source>
        <dbReference type="Proteomes" id="UP001054252"/>
    </source>
</evidence>
<dbReference type="AlphaFoldDB" id="A0AAV5I9X6"/>
<evidence type="ECO:0000259" key="10">
    <source>
        <dbReference type="SMART" id="SM00848"/>
    </source>
</evidence>
<dbReference type="SMART" id="SM00645">
    <property type="entry name" value="Pept_C1"/>
    <property type="match status" value="1"/>
</dbReference>
<evidence type="ECO:0000256" key="4">
    <source>
        <dbReference type="ARBA" id="ARBA00022801"/>
    </source>
</evidence>
<organism evidence="11 12">
    <name type="scientific">Rubroshorea leprosula</name>
    <dbReference type="NCBI Taxonomy" id="152421"/>
    <lineage>
        <taxon>Eukaryota</taxon>
        <taxon>Viridiplantae</taxon>
        <taxon>Streptophyta</taxon>
        <taxon>Embryophyta</taxon>
        <taxon>Tracheophyta</taxon>
        <taxon>Spermatophyta</taxon>
        <taxon>Magnoliopsida</taxon>
        <taxon>eudicotyledons</taxon>
        <taxon>Gunneridae</taxon>
        <taxon>Pentapetalae</taxon>
        <taxon>rosids</taxon>
        <taxon>malvids</taxon>
        <taxon>Malvales</taxon>
        <taxon>Dipterocarpaceae</taxon>
        <taxon>Rubroshorea</taxon>
    </lineage>
</organism>
<dbReference type="SUPFAM" id="SSF54001">
    <property type="entry name" value="Cysteine proteinases"/>
    <property type="match status" value="1"/>
</dbReference>
<dbReference type="InterPro" id="IPR039417">
    <property type="entry name" value="Peptidase_C1A_papain-like"/>
</dbReference>
<dbReference type="InterPro" id="IPR000668">
    <property type="entry name" value="Peptidase_C1A_C"/>
</dbReference>
<dbReference type="PROSITE" id="PS00139">
    <property type="entry name" value="THIOL_PROTEASE_CYS"/>
    <property type="match status" value="1"/>
</dbReference>
<evidence type="ECO:0000256" key="6">
    <source>
        <dbReference type="ARBA" id="ARBA00023145"/>
    </source>
</evidence>
<proteinExistence type="inferred from homology"/>
<evidence type="ECO:0000256" key="5">
    <source>
        <dbReference type="ARBA" id="ARBA00022807"/>
    </source>
</evidence>
<dbReference type="InterPro" id="IPR038765">
    <property type="entry name" value="Papain-like_cys_pep_sf"/>
</dbReference>
<dbReference type="InterPro" id="IPR000169">
    <property type="entry name" value="Pept_cys_AS"/>
</dbReference>
<dbReference type="PRINTS" id="PR00705">
    <property type="entry name" value="PAPAIN"/>
</dbReference>
<keyword evidence="7" id="KW-1015">Disulfide bond</keyword>
<dbReference type="PANTHER" id="PTHR12411">
    <property type="entry name" value="CYSTEINE PROTEASE FAMILY C1-RELATED"/>
    <property type="match status" value="1"/>
</dbReference>
<feature type="domain" description="Cathepsin propeptide inhibitor" evidence="10">
    <location>
        <begin position="40"/>
        <end position="97"/>
    </location>
</feature>
<evidence type="ECO:0000313" key="11">
    <source>
        <dbReference type="EMBL" id="GKU94431.1"/>
    </source>
</evidence>
<protein>
    <submittedName>
        <fullName evidence="11">Uncharacterized protein</fullName>
    </submittedName>
</protein>
<comment type="caution">
    <text evidence="11">The sequence shown here is derived from an EMBL/GenBank/DDBJ whole genome shotgun (WGS) entry which is preliminary data.</text>
</comment>
<dbReference type="Pfam" id="PF00112">
    <property type="entry name" value="Peptidase_C1"/>
    <property type="match status" value="1"/>
</dbReference>
<accession>A0AAV5I9X6</accession>
<reference evidence="11 12" key="1">
    <citation type="journal article" date="2021" name="Commun. Biol.">
        <title>The genome of Shorea leprosula (Dipterocarpaceae) highlights the ecological relevance of drought in aseasonal tropical rainforests.</title>
        <authorList>
            <person name="Ng K.K.S."/>
            <person name="Kobayashi M.J."/>
            <person name="Fawcett J.A."/>
            <person name="Hatakeyama M."/>
            <person name="Paape T."/>
            <person name="Ng C.H."/>
            <person name="Ang C.C."/>
            <person name="Tnah L.H."/>
            <person name="Lee C.T."/>
            <person name="Nishiyama T."/>
            <person name="Sese J."/>
            <person name="O'Brien M.J."/>
            <person name="Copetti D."/>
            <person name="Mohd Noor M.I."/>
            <person name="Ong R.C."/>
            <person name="Putra M."/>
            <person name="Sireger I.Z."/>
            <person name="Indrioko S."/>
            <person name="Kosugi Y."/>
            <person name="Izuno A."/>
            <person name="Isagi Y."/>
            <person name="Lee S.L."/>
            <person name="Shimizu K.K."/>
        </authorList>
    </citation>
    <scope>NUCLEOTIDE SEQUENCE [LARGE SCALE GENOMIC DNA]</scope>
    <source>
        <strain evidence="11">214</strain>
    </source>
</reference>
<keyword evidence="6" id="KW-0865">Zymogen</keyword>
<dbReference type="GO" id="GO:0006508">
    <property type="term" value="P:proteolysis"/>
    <property type="evidence" value="ECO:0007669"/>
    <property type="project" value="UniProtKB-KW"/>
</dbReference>
<dbReference type="Proteomes" id="UP001054252">
    <property type="component" value="Unassembled WGS sequence"/>
</dbReference>
<dbReference type="InterPro" id="IPR025660">
    <property type="entry name" value="Pept_his_AS"/>
</dbReference>
<name>A0AAV5I9X6_9ROSI</name>
<sequence length="341" mass="38229">MASTLTTKLSYFLLMFLLMMTWSFQAMSRKLDEETIVQKHKLWQTQHGRAYVNEAEEEKRFKIFKDNLEYIEHFNSLGNQTYELGLNQFSDLTNEEFVALYTGYKEPPFTGSSEKEIGFLYENLTEVPSSMDWIGAGAVTSIKDQGICGSCWAFSTVAAVEGINQITTGNLISLSEQQLVDCVHSNKGCRGGWMDNAFHYIIQNSGITTEENYPYKGKDKKCHFKKGAMSTVTIHGYADVPANNEKALLKAVSKQPVSVALDSSGFQLYSKGIFSGKCRTRLNHAVTIVGYGTSEYGTKYWLAKNSWGKDWGEKGYIRIKREVDAPEGLCGIAKKASYPIA</sequence>
<keyword evidence="12" id="KW-1185">Reference proteome</keyword>
<feature type="signal peptide" evidence="8">
    <location>
        <begin position="1"/>
        <end position="23"/>
    </location>
</feature>
<evidence type="ECO:0000259" key="9">
    <source>
        <dbReference type="SMART" id="SM00645"/>
    </source>
</evidence>
<dbReference type="SMART" id="SM00848">
    <property type="entry name" value="Inhibitor_I29"/>
    <property type="match status" value="1"/>
</dbReference>
<comment type="similarity">
    <text evidence="1">Belongs to the peptidase C1 family.</text>
</comment>
<feature type="chain" id="PRO_5043752956" evidence="8">
    <location>
        <begin position="24"/>
        <end position="341"/>
    </location>
</feature>
<dbReference type="CDD" id="cd02248">
    <property type="entry name" value="Peptidase_C1A"/>
    <property type="match status" value="1"/>
</dbReference>
<evidence type="ECO:0000256" key="8">
    <source>
        <dbReference type="SAM" id="SignalP"/>
    </source>
</evidence>
<evidence type="ECO:0000256" key="3">
    <source>
        <dbReference type="ARBA" id="ARBA00022729"/>
    </source>
</evidence>
<dbReference type="Gene3D" id="3.90.70.10">
    <property type="entry name" value="Cysteine proteinases"/>
    <property type="match status" value="1"/>
</dbReference>
<feature type="domain" description="Peptidase C1A papain C-terminal" evidence="9">
    <location>
        <begin position="127"/>
        <end position="340"/>
    </location>
</feature>
<dbReference type="InterPro" id="IPR013201">
    <property type="entry name" value="Prot_inhib_I29"/>
</dbReference>
<keyword evidence="3 8" id="KW-0732">Signal</keyword>
<evidence type="ECO:0000256" key="2">
    <source>
        <dbReference type="ARBA" id="ARBA00022670"/>
    </source>
</evidence>
<gene>
    <name evidence="11" type="ORF">SLEP1_g7927</name>
</gene>
<evidence type="ECO:0000256" key="7">
    <source>
        <dbReference type="ARBA" id="ARBA00023157"/>
    </source>
</evidence>
<dbReference type="EMBL" id="BPVZ01000008">
    <property type="protein sequence ID" value="GKU94431.1"/>
    <property type="molecule type" value="Genomic_DNA"/>
</dbReference>
<evidence type="ECO:0000256" key="1">
    <source>
        <dbReference type="ARBA" id="ARBA00008455"/>
    </source>
</evidence>
<dbReference type="PROSITE" id="PS00639">
    <property type="entry name" value="THIOL_PROTEASE_HIS"/>
    <property type="match status" value="1"/>
</dbReference>
<keyword evidence="5" id="KW-0788">Thiol protease</keyword>